<dbReference type="GO" id="GO:0000467">
    <property type="term" value="P:exonucleolytic trimming to generate mature 3'-end of 5.8S rRNA from tricistronic rRNA transcript (SSU-rRNA, 5.8S rRNA, LSU-rRNA)"/>
    <property type="evidence" value="ECO:0007669"/>
    <property type="project" value="TreeGrafter"/>
</dbReference>
<evidence type="ECO:0000256" key="6">
    <source>
        <dbReference type="ARBA" id="ARBA00042523"/>
    </source>
</evidence>
<dbReference type="GO" id="GO:0071038">
    <property type="term" value="P:TRAMP-dependent tRNA surveillance pathway"/>
    <property type="evidence" value="ECO:0007669"/>
    <property type="project" value="TreeGrafter"/>
</dbReference>
<reference evidence="9" key="1">
    <citation type="submission" date="2024-06" db="EMBL/GenBank/DDBJ databases">
        <authorList>
            <person name="Liu X."/>
            <person name="Lenzi L."/>
            <person name="Haldenby T S."/>
            <person name="Uol C."/>
        </authorList>
    </citation>
    <scope>NUCLEOTIDE SEQUENCE</scope>
</reference>
<dbReference type="Pfam" id="PF03725">
    <property type="entry name" value="RNase_PH_C"/>
    <property type="match status" value="1"/>
</dbReference>
<comment type="similarity">
    <text evidence="3">Belongs to the RNase PH family.</text>
</comment>
<dbReference type="InterPro" id="IPR036345">
    <property type="entry name" value="ExoRNase_PH_dom2_sf"/>
</dbReference>
<comment type="caution">
    <text evidence="9">The sequence shown here is derived from an EMBL/GenBank/DDBJ whole genome shotgun (WGS) entry which is preliminary data.</text>
</comment>
<keyword evidence="5" id="KW-0271">Exosome</keyword>
<sequence>MIIIHDKLNSPFKMSTVLLSELERYYIIQGAELGCRTDGRASNEYRPLELGTGVLSHASGSASIRIGETHIMGCVKVEVGKPQLSRPSEGVIEINVECYPTAISGSTEKAAKEVAESLKSTLQNAYRADLVDLRHLCIVPGRQCWVVYIDLLLLEGGGNFLDAASIVVKAALMDSTRLLVNPGLDRSSTKESTAQKQEQNLLPYFDEKRLPVFVTVHKVGSSHLVDPCTDEEACSLSRLSVAVYPDGSLGSLLQEGCGSCQLETIVEMSELARIVGKQLNAAITRTLKLEQQLRS</sequence>
<evidence type="ECO:0000259" key="7">
    <source>
        <dbReference type="Pfam" id="PF01138"/>
    </source>
</evidence>
<dbReference type="InterPro" id="IPR015847">
    <property type="entry name" value="ExoRNase_PH_dom2"/>
</dbReference>
<dbReference type="GO" id="GO:0016075">
    <property type="term" value="P:rRNA catabolic process"/>
    <property type="evidence" value="ECO:0007669"/>
    <property type="project" value="TreeGrafter"/>
</dbReference>
<dbReference type="SUPFAM" id="SSF55666">
    <property type="entry name" value="Ribonuclease PH domain 2-like"/>
    <property type="match status" value="1"/>
</dbReference>
<gene>
    <name evidence="9" type="ORF">CDAUBV1_LOCUS7095</name>
</gene>
<evidence type="ECO:0000313" key="10">
    <source>
        <dbReference type="Proteomes" id="UP001497525"/>
    </source>
</evidence>
<dbReference type="EMBL" id="CAXLJL010000157">
    <property type="protein sequence ID" value="CAL5133882.1"/>
    <property type="molecule type" value="Genomic_DNA"/>
</dbReference>
<evidence type="ECO:0000256" key="5">
    <source>
        <dbReference type="ARBA" id="ARBA00022835"/>
    </source>
</evidence>
<protein>
    <recommendedName>
        <fullName evidence="6">Ribosomal RNA-processing protein 42</fullName>
    </recommendedName>
</protein>
<dbReference type="GO" id="GO:0071028">
    <property type="term" value="P:nuclear mRNA surveillance"/>
    <property type="evidence" value="ECO:0007669"/>
    <property type="project" value="TreeGrafter"/>
</dbReference>
<comment type="subcellular location">
    <subcellularLocation>
        <location evidence="1">Cytoplasm</location>
    </subcellularLocation>
    <subcellularLocation>
        <location evidence="2">Nucleus</location>
        <location evidence="2">Nucleolus</location>
    </subcellularLocation>
</comment>
<dbReference type="SUPFAM" id="SSF54211">
    <property type="entry name" value="Ribosomal protein S5 domain 2-like"/>
    <property type="match status" value="1"/>
</dbReference>
<dbReference type="PANTHER" id="PTHR11097:SF8">
    <property type="entry name" value="EXOSOME COMPLEX COMPONENT RRP42"/>
    <property type="match status" value="1"/>
</dbReference>
<dbReference type="GO" id="GO:0034475">
    <property type="term" value="P:U4 snRNA 3'-end processing"/>
    <property type="evidence" value="ECO:0007669"/>
    <property type="project" value="TreeGrafter"/>
</dbReference>
<accession>A0AAV2TEI4</accession>
<dbReference type="InterPro" id="IPR001247">
    <property type="entry name" value="ExoRNase_PH_dom1"/>
</dbReference>
<dbReference type="GO" id="GO:0005730">
    <property type="term" value="C:nucleolus"/>
    <property type="evidence" value="ECO:0007669"/>
    <property type="project" value="UniProtKB-SubCell"/>
</dbReference>
<dbReference type="GO" id="GO:0034476">
    <property type="term" value="P:U5 snRNA 3'-end processing"/>
    <property type="evidence" value="ECO:0007669"/>
    <property type="project" value="TreeGrafter"/>
</dbReference>
<proteinExistence type="inferred from homology"/>
<dbReference type="InterPro" id="IPR050590">
    <property type="entry name" value="Exosome_comp_Rrp42_subfam"/>
</dbReference>
<dbReference type="Gene3D" id="3.30.230.70">
    <property type="entry name" value="GHMP Kinase, N-terminal domain"/>
    <property type="match status" value="1"/>
</dbReference>
<dbReference type="AlphaFoldDB" id="A0AAV2TEI4"/>
<evidence type="ECO:0000259" key="8">
    <source>
        <dbReference type="Pfam" id="PF03725"/>
    </source>
</evidence>
<evidence type="ECO:0000256" key="3">
    <source>
        <dbReference type="ARBA" id="ARBA00006678"/>
    </source>
</evidence>
<name>A0AAV2TEI4_CALDB</name>
<evidence type="ECO:0000256" key="1">
    <source>
        <dbReference type="ARBA" id="ARBA00004496"/>
    </source>
</evidence>
<organism evidence="9 10">
    <name type="scientific">Calicophoron daubneyi</name>
    <name type="common">Rumen fluke</name>
    <name type="synonym">Paramphistomum daubneyi</name>
    <dbReference type="NCBI Taxonomy" id="300641"/>
    <lineage>
        <taxon>Eukaryota</taxon>
        <taxon>Metazoa</taxon>
        <taxon>Spiralia</taxon>
        <taxon>Lophotrochozoa</taxon>
        <taxon>Platyhelminthes</taxon>
        <taxon>Trematoda</taxon>
        <taxon>Digenea</taxon>
        <taxon>Plagiorchiida</taxon>
        <taxon>Pronocephalata</taxon>
        <taxon>Paramphistomoidea</taxon>
        <taxon>Paramphistomidae</taxon>
        <taxon>Calicophoron</taxon>
    </lineage>
</organism>
<dbReference type="GO" id="GO:0035925">
    <property type="term" value="F:mRNA 3'-UTR AU-rich region binding"/>
    <property type="evidence" value="ECO:0007669"/>
    <property type="project" value="TreeGrafter"/>
</dbReference>
<evidence type="ECO:0000256" key="4">
    <source>
        <dbReference type="ARBA" id="ARBA00022490"/>
    </source>
</evidence>
<dbReference type="InterPro" id="IPR020568">
    <property type="entry name" value="Ribosomal_Su5_D2-typ_SF"/>
</dbReference>
<feature type="domain" description="Exoribonuclease phosphorolytic" evidence="8">
    <location>
        <begin position="210"/>
        <end position="273"/>
    </location>
</feature>
<evidence type="ECO:0000256" key="2">
    <source>
        <dbReference type="ARBA" id="ARBA00004604"/>
    </source>
</evidence>
<dbReference type="InterPro" id="IPR027408">
    <property type="entry name" value="PNPase/RNase_PH_dom_sf"/>
</dbReference>
<dbReference type="GO" id="GO:0000177">
    <property type="term" value="C:cytoplasmic exosome (RNase complex)"/>
    <property type="evidence" value="ECO:0007669"/>
    <property type="project" value="TreeGrafter"/>
</dbReference>
<feature type="domain" description="Exoribonuclease phosphorolytic" evidence="7">
    <location>
        <begin position="44"/>
        <end position="175"/>
    </location>
</feature>
<dbReference type="Pfam" id="PF01138">
    <property type="entry name" value="RNase_PH"/>
    <property type="match status" value="1"/>
</dbReference>
<dbReference type="Proteomes" id="UP001497525">
    <property type="component" value="Unassembled WGS sequence"/>
</dbReference>
<dbReference type="CDD" id="cd11367">
    <property type="entry name" value="RNase_PH_RRP42"/>
    <property type="match status" value="1"/>
</dbReference>
<dbReference type="PANTHER" id="PTHR11097">
    <property type="entry name" value="EXOSOME COMPLEX EXONUCLEASE RIBOSOMAL RNA PROCESSING PROTEIN"/>
    <property type="match status" value="1"/>
</dbReference>
<dbReference type="GO" id="GO:0000176">
    <property type="term" value="C:nuclear exosome (RNase complex)"/>
    <property type="evidence" value="ECO:0007669"/>
    <property type="project" value="TreeGrafter"/>
</dbReference>
<evidence type="ECO:0000313" key="9">
    <source>
        <dbReference type="EMBL" id="CAL5133882.1"/>
    </source>
</evidence>
<dbReference type="GO" id="GO:0071035">
    <property type="term" value="P:nuclear polyadenylation-dependent rRNA catabolic process"/>
    <property type="evidence" value="ECO:0007669"/>
    <property type="project" value="TreeGrafter"/>
</dbReference>
<keyword evidence="4" id="KW-0963">Cytoplasm</keyword>
<dbReference type="GO" id="GO:0034473">
    <property type="term" value="P:U1 snRNA 3'-end processing"/>
    <property type="evidence" value="ECO:0007669"/>
    <property type="project" value="TreeGrafter"/>
</dbReference>